<sequence length="444" mass="49352">MLNYLSVIGSFQDGDQSSAWLVRGIAISITFATCYFILWGVDRKIEFDSTAKKFGINCVDIAKQLLSYPASEFKVMMGGGAEFLKEKSRGGRRKDGINIDLEWKKLGGRREVLNDVYDLQAVTASNHKLLGIFAPSHLPTYIQQQISEEKTVPRLVEMTEKAIDQLQYDEKGFFLMVEGGAIDLMQHQNQMYLAFGELYEFDEAIRKAREMTDPSETLIIVTADHGHAVTMPGYLPVKKSVFGSDIRKGFHGNEEVIYEVPTIFFATGPGYQGGYRLKSGHIDVEKREKPHSKLPSAIPMRVAAHGGEDVGLWADGPLAELFSSTIENTEVGYIVKFLLCEAHTDSAFCNGSHPTQGRTPRQYTSAEGHLIHQGDTKSRHKSIKGISGHFDSESFTVLGISLLGFTIFSLLTVIVVTVLVFINVKYRIKQRKSAGVDDPEKSPV</sequence>
<keyword evidence="4" id="KW-0812">Transmembrane</keyword>
<keyword evidence="2" id="KW-0597">Phosphoprotein</keyword>
<evidence type="ECO:0000313" key="5">
    <source>
        <dbReference type="EMBL" id="KAK6751458.1"/>
    </source>
</evidence>
<accession>A0ABR1DML0</accession>
<dbReference type="EC" id="3.1.3.1" evidence="1"/>
<dbReference type="PANTHER" id="PTHR11596">
    <property type="entry name" value="ALKALINE PHOSPHATASE"/>
    <property type="match status" value="1"/>
</dbReference>
<dbReference type="SMART" id="SM00098">
    <property type="entry name" value="alkPPc"/>
    <property type="match status" value="1"/>
</dbReference>
<reference evidence="5 6" key="1">
    <citation type="submission" date="2023-08" db="EMBL/GenBank/DDBJ databases">
        <title>A Necator americanus chromosomal reference genome.</title>
        <authorList>
            <person name="Ilik V."/>
            <person name="Petrzelkova K.J."/>
            <person name="Pardy F."/>
            <person name="Fuh T."/>
            <person name="Niatou-Singa F.S."/>
            <person name="Gouil Q."/>
            <person name="Baker L."/>
            <person name="Ritchie M.E."/>
            <person name="Jex A.R."/>
            <person name="Gazzola D."/>
            <person name="Li H."/>
            <person name="Toshio Fujiwara R."/>
            <person name="Zhan B."/>
            <person name="Aroian R.V."/>
            <person name="Pafco B."/>
            <person name="Schwarz E.M."/>
        </authorList>
    </citation>
    <scope>NUCLEOTIDE SEQUENCE [LARGE SCALE GENOMIC DNA]</scope>
    <source>
        <strain evidence="5 6">Aroian</strain>
        <tissue evidence="5">Whole animal</tissue>
    </source>
</reference>
<name>A0ABR1DML0_NECAM</name>
<keyword evidence="4" id="KW-1133">Transmembrane helix</keyword>
<dbReference type="InterPro" id="IPR001952">
    <property type="entry name" value="Alkaline_phosphatase"/>
</dbReference>
<dbReference type="SUPFAM" id="SSF53649">
    <property type="entry name" value="Alkaline phosphatase-like"/>
    <property type="match status" value="1"/>
</dbReference>
<dbReference type="Gene3D" id="3.40.720.10">
    <property type="entry name" value="Alkaline Phosphatase, subunit A"/>
    <property type="match status" value="1"/>
</dbReference>
<comment type="caution">
    <text evidence="5">The sequence shown here is derived from an EMBL/GenBank/DDBJ whole genome shotgun (WGS) entry which is preliminary data.</text>
</comment>
<dbReference type="InterPro" id="IPR017850">
    <property type="entry name" value="Alkaline_phosphatase_core_sf"/>
</dbReference>
<evidence type="ECO:0000313" key="6">
    <source>
        <dbReference type="Proteomes" id="UP001303046"/>
    </source>
</evidence>
<evidence type="ECO:0000256" key="1">
    <source>
        <dbReference type="ARBA" id="ARBA00012647"/>
    </source>
</evidence>
<proteinExistence type="inferred from homology"/>
<feature type="transmembrane region" description="Helical" evidence="4">
    <location>
        <begin position="397"/>
        <end position="422"/>
    </location>
</feature>
<dbReference type="Pfam" id="PF00245">
    <property type="entry name" value="Alk_phosphatase"/>
    <property type="match status" value="1"/>
</dbReference>
<feature type="transmembrane region" description="Helical" evidence="4">
    <location>
        <begin position="20"/>
        <end position="41"/>
    </location>
</feature>
<dbReference type="Proteomes" id="UP001303046">
    <property type="component" value="Unassembled WGS sequence"/>
</dbReference>
<organism evidence="5 6">
    <name type="scientific">Necator americanus</name>
    <name type="common">Human hookworm</name>
    <dbReference type="NCBI Taxonomy" id="51031"/>
    <lineage>
        <taxon>Eukaryota</taxon>
        <taxon>Metazoa</taxon>
        <taxon>Ecdysozoa</taxon>
        <taxon>Nematoda</taxon>
        <taxon>Chromadorea</taxon>
        <taxon>Rhabditida</taxon>
        <taxon>Rhabditina</taxon>
        <taxon>Rhabditomorpha</taxon>
        <taxon>Strongyloidea</taxon>
        <taxon>Ancylostomatidae</taxon>
        <taxon>Bunostominae</taxon>
        <taxon>Necator</taxon>
    </lineage>
</organism>
<keyword evidence="6" id="KW-1185">Reference proteome</keyword>
<dbReference type="EMBL" id="JAVFWL010000004">
    <property type="protein sequence ID" value="KAK6751458.1"/>
    <property type="molecule type" value="Genomic_DNA"/>
</dbReference>
<comment type="similarity">
    <text evidence="3">Belongs to the alkaline phosphatase family.</text>
</comment>
<gene>
    <name evidence="5" type="primary">Necator_chrIV.g16370</name>
    <name evidence="5" type="ORF">RB195_003074</name>
</gene>
<evidence type="ECO:0000256" key="3">
    <source>
        <dbReference type="RuleBase" id="RU003946"/>
    </source>
</evidence>
<evidence type="ECO:0000256" key="2">
    <source>
        <dbReference type="ARBA" id="ARBA00022553"/>
    </source>
</evidence>
<protein>
    <recommendedName>
        <fullName evidence="1">alkaline phosphatase</fullName>
        <ecNumber evidence="1">3.1.3.1</ecNumber>
    </recommendedName>
</protein>
<dbReference type="PRINTS" id="PR00113">
    <property type="entry name" value="ALKPHPHTASE"/>
</dbReference>
<keyword evidence="4" id="KW-0472">Membrane</keyword>
<evidence type="ECO:0000256" key="4">
    <source>
        <dbReference type="SAM" id="Phobius"/>
    </source>
</evidence>
<dbReference type="PANTHER" id="PTHR11596:SF5">
    <property type="entry name" value="ALKALINE PHOSPHATASE"/>
    <property type="match status" value="1"/>
</dbReference>